<dbReference type="AlphaFoldDB" id="A0A0A9CE83"/>
<reference evidence="1" key="1">
    <citation type="submission" date="2014-09" db="EMBL/GenBank/DDBJ databases">
        <authorList>
            <person name="Magalhaes I.L.F."/>
            <person name="Oliveira U."/>
            <person name="Santos F.R."/>
            <person name="Vidigal T.H.D.A."/>
            <person name="Brescovit A.D."/>
            <person name="Santos A.J."/>
        </authorList>
    </citation>
    <scope>NUCLEOTIDE SEQUENCE</scope>
    <source>
        <tissue evidence="1">Shoot tissue taken approximately 20 cm above the soil surface</tissue>
    </source>
</reference>
<organism evidence="1">
    <name type="scientific">Arundo donax</name>
    <name type="common">Giant reed</name>
    <name type="synonym">Donax arundinaceus</name>
    <dbReference type="NCBI Taxonomy" id="35708"/>
    <lineage>
        <taxon>Eukaryota</taxon>
        <taxon>Viridiplantae</taxon>
        <taxon>Streptophyta</taxon>
        <taxon>Embryophyta</taxon>
        <taxon>Tracheophyta</taxon>
        <taxon>Spermatophyta</taxon>
        <taxon>Magnoliopsida</taxon>
        <taxon>Liliopsida</taxon>
        <taxon>Poales</taxon>
        <taxon>Poaceae</taxon>
        <taxon>PACMAD clade</taxon>
        <taxon>Arundinoideae</taxon>
        <taxon>Arundineae</taxon>
        <taxon>Arundo</taxon>
    </lineage>
</organism>
<dbReference type="EMBL" id="GBRH01225122">
    <property type="protein sequence ID" value="JAD72773.1"/>
    <property type="molecule type" value="Transcribed_RNA"/>
</dbReference>
<evidence type="ECO:0000313" key="1">
    <source>
        <dbReference type="EMBL" id="JAD72773.1"/>
    </source>
</evidence>
<reference evidence="1" key="2">
    <citation type="journal article" date="2015" name="Data Brief">
        <title>Shoot transcriptome of the giant reed, Arundo donax.</title>
        <authorList>
            <person name="Barrero R.A."/>
            <person name="Guerrero F.D."/>
            <person name="Moolhuijzen P."/>
            <person name="Goolsby J.A."/>
            <person name="Tidwell J."/>
            <person name="Bellgard S.E."/>
            <person name="Bellgard M.I."/>
        </authorList>
    </citation>
    <scope>NUCLEOTIDE SEQUENCE</scope>
    <source>
        <tissue evidence="1">Shoot tissue taken approximately 20 cm above the soil surface</tissue>
    </source>
</reference>
<accession>A0A0A9CE83</accession>
<sequence>MRLLALSKCASLLNPLLDQLLQNSY</sequence>
<proteinExistence type="predicted"/>
<protein>
    <submittedName>
        <fullName evidence="1">Uncharacterized protein</fullName>
    </submittedName>
</protein>
<name>A0A0A9CE83_ARUDO</name>